<organism evidence="1 2">
    <name type="scientific">Brevundimonas denitrificans</name>
    <dbReference type="NCBI Taxonomy" id="1443434"/>
    <lineage>
        <taxon>Bacteria</taxon>
        <taxon>Pseudomonadati</taxon>
        <taxon>Pseudomonadota</taxon>
        <taxon>Alphaproteobacteria</taxon>
        <taxon>Caulobacterales</taxon>
        <taxon>Caulobacteraceae</taxon>
        <taxon>Brevundimonas</taxon>
    </lineage>
</organism>
<keyword evidence="2" id="KW-1185">Reference proteome</keyword>
<accession>A0ABQ6BM05</accession>
<evidence type="ECO:0000313" key="1">
    <source>
        <dbReference type="EMBL" id="GLS02479.1"/>
    </source>
</evidence>
<dbReference type="EMBL" id="BSOY01000073">
    <property type="protein sequence ID" value="GLS02479.1"/>
    <property type="molecule type" value="Genomic_DNA"/>
</dbReference>
<comment type="caution">
    <text evidence="1">The sequence shown here is derived from an EMBL/GenBank/DDBJ whole genome shotgun (WGS) entry which is preliminary data.</text>
</comment>
<protein>
    <submittedName>
        <fullName evidence="1">Uncharacterized protein</fullName>
    </submittedName>
</protein>
<gene>
    <name evidence="1" type="ORF">GCM10007859_25030</name>
</gene>
<dbReference type="Proteomes" id="UP001156921">
    <property type="component" value="Unassembled WGS sequence"/>
</dbReference>
<sequence>MSRAMTRSLDRADSWLLDEEVWDSPGRLTDADLFAHASPGWRRGDAPLDDPEDDR</sequence>
<proteinExistence type="predicted"/>
<evidence type="ECO:0000313" key="2">
    <source>
        <dbReference type="Proteomes" id="UP001156921"/>
    </source>
</evidence>
<name>A0ABQ6BM05_9CAUL</name>
<reference evidence="2" key="1">
    <citation type="journal article" date="2019" name="Int. J. Syst. Evol. Microbiol.">
        <title>The Global Catalogue of Microorganisms (GCM) 10K type strain sequencing project: providing services to taxonomists for standard genome sequencing and annotation.</title>
        <authorList>
            <consortium name="The Broad Institute Genomics Platform"/>
            <consortium name="The Broad Institute Genome Sequencing Center for Infectious Disease"/>
            <person name="Wu L."/>
            <person name="Ma J."/>
        </authorList>
    </citation>
    <scope>NUCLEOTIDE SEQUENCE [LARGE SCALE GENOMIC DNA]</scope>
    <source>
        <strain evidence="2">NBRC 110107</strain>
    </source>
</reference>